<reference evidence="3" key="1">
    <citation type="journal article" date="2019" name="Int. J. Syst. Evol. Microbiol.">
        <title>The Global Catalogue of Microorganisms (GCM) 10K type strain sequencing project: providing services to taxonomists for standard genome sequencing and annotation.</title>
        <authorList>
            <consortium name="The Broad Institute Genomics Platform"/>
            <consortium name="The Broad Institute Genome Sequencing Center for Infectious Disease"/>
            <person name="Wu L."/>
            <person name="Ma J."/>
        </authorList>
    </citation>
    <scope>NUCLEOTIDE SEQUENCE [LARGE SCALE GENOMIC DNA]</scope>
    <source>
        <strain evidence="3">CGMCC 1.6375</strain>
    </source>
</reference>
<feature type="chain" id="PRO_5046811877" description="Lipoprotein" evidence="1">
    <location>
        <begin position="23"/>
        <end position="231"/>
    </location>
</feature>
<sequence>MKILKSGLFFVMLLLLVSCDDAQKIKPEQQLITKAQFLGRMVVPERYWRIEEISRQQEEQVAMVNVRESSPILSSHYLNDVVPFVAMQFTRGLYGKGTVSEGSMTGAYGKIPFGEFKFMLLPRSLTESGEWEWDSDRKMIRFTLPESIRSIAGALSRSDWRPETGYVADVPAPLYRGVEEARRAATPERIRILVEQPSEKDTITYVFTMRAAWLTDVEFRDEEHKYGVSLY</sequence>
<evidence type="ECO:0008006" key="4">
    <source>
        <dbReference type="Google" id="ProtNLM"/>
    </source>
</evidence>
<protein>
    <recommendedName>
        <fullName evidence="4">Lipoprotein</fullName>
    </recommendedName>
</protein>
<evidence type="ECO:0000313" key="2">
    <source>
        <dbReference type="EMBL" id="GGM93605.1"/>
    </source>
</evidence>
<proteinExistence type="predicted"/>
<name>A0ABQ2HWD2_9BACT</name>
<accession>A0ABQ2HWD2</accession>
<gene>
    <name evidence="2" type="ORF">GCM10010967_28480</name>
</gene>
<dbReference type="Proteomes" id="UP000632339">
    <property type="component" value="Unassembled WGS sequence"/>
</dbReference>
<dbReference type="PROSITE" id="PS51257">
    <property type="entry name" value="PROKAR_LIPOPROTEIN"/>
    <property type="match status" value="1"/>
</dbReference>
<feature type="signal peptide" evidence="1">
    <location>
        <begin position="1"/>
        <end position="22"/>
    </location>
</feature>
<keyword evidence="1" id="KW-0732">Signal</keyword>
<organism evidence="2 3">
    <name type="scientific">Dyadobacter beijingensis</name>
    <dbReference type="NCBI Taxonomy" id="365489"/>
    <lineage>
        <taxon>Bacteria</taxon>
        <taxon>Pseudomonadati</taxon>
        <taxon>Bacteroidota</taxon>
        <taxon>Cytophagia</taxon>
        <taxon>Cytophagales</taxon>
        <taxon>Spirosomataceae</taxon>
        <taxon>Dyadobacter</taxon>
    </lineage>
</organism>
<comment type="caution">
    <text evidence="2">The sequence shown here is derived from an EMBL/GenBank/DDBJ whole genome shotgun (WGS) entry which is preliminary data.</text>
</comment>
<dbReference type="RefSeq" id="WP_019943197.1">
    <property type="nucleotide sequence ID" value="NZ_BMLI01000001.1"/>
</dbReference>
<evidence type="ECO:0000256" key="1">
    <source>
        <dbReference type="SAM" id="SignalP"/>
    </source>
</evidence>
<dbReference type="EMBL" id="BMLI01000001">
    <property type="protein sequence ID" value="GGM93605.1"/>
    <property type="molecule type" value="Genomic_DNA"/>
</dbReference>
<evidence type="ECO:0000313" key="3">
    <source>
        <dbReference type="Proteomes" id="UP000632339"/>
    </source>
</evidence>
<keyword evidence="3" id="KW-1185">Reference proteome</keyword>